<name>A0A5B7HZU9_PORTR</name>
<dbReference type="EMBL" id="VSRR010040498">
    <property type="protein sequence ID" value="MPC75159.1"/>
    <property type="molecule type" value="Genomic_DNA"/>
</dbReference>
<reference evidence="1 2" key="1">
    <citation type="submission" date="2019-05" db="EMBL/GenBank/DDBJ databases">
        <title>Another draft genome of Portunus trituberculatus and its Hox gene families provides insights of decapod evolution.</title>
        <authorList>
            <person name="Jeong J.-H."/>
            <person name="Song I."/>
            <person name="Kim S."/>
            <person name="Choi T."/>
            <person name="Kim D."/>
            <person name="Ryu S."/>
            <person name="Kim W."/>
        </authorList>
    </citation>
    <scope>NUCLEOTIDE SEQUENCE [LARGE SCALE GENOMIC DNA]</scope>
    <source>
        <tissue evidence="1">Muscle</tissue>
    </source>
</reference>
<dbReference type="Proteomes" id="UP000324222">
    <property type="component" value="Unassembled WGS sequence"/>
</dbReference>
<dbReference type="AlphaFoldDB" id="A0A5B7HZU9"/>
<sequence length="86" mass="9628">MEGEYLVHATCHRNLHSREKEVIYSINKFCLEEKAKGAPIIDFSKAIARTARATNVSERTVQRICSGINQACETQPAFSSSQKSIQ</sequence>
<keyword evidence="2" id="KW-1185">Reference proteome</keyword>
<comment type="caution">
    <text evidence="1">The sequence shown here is derived from an EMBL/GenBank/DDBJ whole genome shotgun (WGS) entry which is preliminary data.</text>
</comment>
<protein>
    <submittedName>
        <fullName evidence="1">Uncharacterized protein</fullName>
    </submittedName>
</protein>
<accession>A0A5B7HZU9</accession>
<organism evidence="1 2">
    <name type="scientific">Portunus trituberculatus</name>
    <name type="common">Swimming crab</name>
    <name type="synonym">Neptunus trituberculatus</name>
    <dbReference type="NCBI Taxonomy" id="210409"/>
    <lineage>
        <taxon>Eukaryota</taxon>
        <taxon>Metazoa</taxon>
        <taxon>Ecdysozoa</taxon>
        <taxon>Arthropoda</taxon>
        <taxon>Crustacea</taxon>
        <taxon>Multicrustacea</taxon>
        <taxon>Malacostraca</taxon>
        <taxon>Eumalacostraca</taxon>
        <taxon>Eucarida</taxon>
        <taxon>Decapoda</taxon>
        <taxon>Pleocyemata</taxon>
        <taxon>Brachyura</taxon>
        <taxon>Eubrachyura</taxon>
        <taxon>Portunoidea</taxon>
        <taxon>Portunidae</taxon>
        <taxon>Portuninae</taxon>
        <taxon>Portunus</taxon>
    </lineage>
</organism>
<evidence type="ECO:0000313" key="2">
    <source>
        <dbReference type="Proteomes" id="UP000324222"/>
    </source>
</evidence>
<evidence type="ECO:0000313" key="1">
    <source>
        <dbReference type="EMBL" id="MPC75159.1"/>
    </source>
</evidence>
<gene>
    <name evidence="1" type="ORF">E2C01_069543</name>
</gene>
<proteinExistence type="predicted"/>